<dbReference type="STRING" id="946677.SAMN05444484_1011459"/>
<protein>
    <submittedName>
        <fullName evidence="1">Uncharacterized protein</fullName>
    </submittedName>
</protein>
<dbReference type="Gene3D" id="3.40.1590.10">
    <property type="entry name" value="NMB0488-like"/>
    <property type="match status" value="1"/>
</dbReference>
<sequence length="152" mass="17523">MKSCTIYKTNKNYIIVTQSICDIGARIIDNPIYVIPVETNIEELREKVFDSLNNSRTDVYTPKRDEWSLFEKRDLEKMGQKSFITLYKNSNSCNLALENDILTIQPDQYCEPNKPKSGLCSVKEAAIQINLINTDKTEVMKILIEMLSVSYK</sequence>
<dbReference type="Proteomes" id="UP000184028">
    <property type="component" value="Unassembled WGS sequence"/>
</dbReference>
<dbReference type="AlphaFoldDB" id="A0A1M7AK23"/>
<evidence type="ECO:0000313" key="2">
    <source>
        <dbReference type="Proteomes" id="UP000184028"/>
    </source>
</evidence>
<reference evidence="2" key="1">
    <citation type="submission" date="2016-11" db="EMBL/GenBank/DDBJ databases">
        <authorList>
            <person name="Varghese N."/>
            <person name="Submissions S."/>
        </authorList>
    </citation>
    <scope>NUCLEOTIDE SEQUENCE [LARGE SCALE GENOMIC DNA]</scope>
    <source>
        <strain evidence="2">DSM 24724</strain>
    </source>
</reference>
<proteinExistence type="predicted"/>
<dbReference type="RefSeq" id="WP_068840797.1">
    <property type="nucleotide sequence ID" value="NZ_FRBT01000001.1"/>
</dbReference>
<dbReference type="InterPro" id="IPR037891">
    <property type="entry name" value="Cdil-like_sf"/>
</dbReference>
<accession>A0A1M7AK23</accession>
<name>A0A1M7AK23_9FLAO</name>
<evidence type="ECO:0000313" key="1">
    <source>
        <dbReference type="EMBL" id="SHL42739.1"/>
    </source>
</evidence>
<dbReference type="EMBL" id="FRBT01000001">
    <property type="protein sequence ID" value="SHL42739.1"/>
    <property type="molecule type" value="Genomic_DNA"/>
</dbReference>
<keyword evidence="2" id="KW-1185">Reference proteome</keyword>
<organism evidence="1 2">
    <name type="scientific">Flavobacterium chilense</name>
    <dbReference type="NCBI Taxonomy" id="946677"/>
    <lineage>
        <taxon>Bacteria</taxon>
        <taxon>Pseudomonadati</taxon>
        <taxon>Bacteroidota</taxon>
        <taxon>Flavobacteriia</taxon>
        <taxon>Flavobacteriales</taxon>
        <taxon>Flavobacteriaceae</taxon>
        <taxon>Flavobacterium</taxon>
    </lineage>
</organism>
<dbReference type="OrthoDB" id="1464881at2"/>
<gene>
    <name evidence="1" type="ORF">SAMN05444484_1011459</name>
</gene>
<dbReference type="SUPFAM" id="SSF160207">
    <property type="entry name" value="NMB0488-like"/>
    <property type="match status" value="1"/>
</dbReference>